<dbReference type="PANTHER" id="PTHR46333">
    <property type="entry name" value="CYTOKINESIS PROTEIN 3"/>
    <property type="match status" value="1"/>
</dbReference>
<keyword evidence="1" id="KW-0732">Signal</keyword>
<protein>
    <submittedName>
        <fullName evidence="3">Transglutaminase domain-containing protein</fullName>
    </submittedName>
</protein>
<feature type="chain" id="PRO_5045269760" evidence="1">
    <location>
        <begin position="25"/>
        <end position="470"/>
    </location>
</feature>
<dbReference type="Gene3D" id="3.10.620.30">
    <property type="match status" value="1"/>
</dbReference>
<dbReference type="SMART" id="SM00460">
    <property type="entry name" value="TGc"/>
    <property type="match status" value="1"/>
</dbReference>
<dbReference type="RefSeq" id="WP_052661809.1">
    <property type="nucleotide sequence ID" value="NZ_CP139957.1"/>
</dbReference>
<dbReference type="PROSITE" id="PS51272">
    <property type="entry name" value="SLH"/>
    <property type="match status" value="1"/>
</dbReference>
<dbReference type="PANTHER" id="PTHR46333:SF2">
    <property type="entry name" value="CYTOKINESIS PROTEIN 3"/>
    <property type="match status" value="1"/>
</dbReference>
<dbReference type="InterPro" id="IPR052557">
    <property type="entry name" value="CAP/Cytokinesis_protein"/>
</dbReference>
<feature type="domain" description="SLH" evidence="2">
    <location>
        <begin position="87"/>
        <end position="152"/>
    </location>
</feature>
<proteinExistence type="predicted"/>
<evidence type="ECO:0000313" key="3">
    <source>
        <dbReference type="EMBL" id="WPX08140.1"/>
    </source>
</evidence>
<keyword evidence="4" id="KW-1185">Reference proteome</keyword>
<evidence type="ECO:0000256" key="1">
    <source>
        <dbReference type="SAM" id="SignalP"/>
    </source>
</evidence>
<dbReference type="InterPro" id="IPR001119">
    <property type="entry name" value="SLH_dom"/>
</dbReference>
<accession>A0ABZ0TXI7</accession>
<dbReference type="InterPro" id="IPR002931">
    <property type="entry name" value="Transglutaminase-like"/>
</dbReference>
<dbReference type="Pfam" id="PF01841">
    <property type="entry name" value="Transglut_core"/>
    <property type="match status" value="1"/>
</dbReference>
<evidence type="ECO:0000313" key="4">
    <source>
        <dbReference type="Proteomes" id="UP001322744"/>
    </source>
</evidence>
<name>A0ABZ0TXI7_9FIRM</name>
<organism evidence="3 4">
    <name type="scientific">Anaerocellum danielii</name>
    <dbReference type="NCBI Taxonomy" id="1387557"/>
    <lineage>
        <taxon>Bacteria</taxon>
        <taxon>Bacillati</taxon>
        <taxon>Bacillota</taxon>
        <taxon>Bacillota incertae sedis</taxon>
        <taxon>Caldicellulosiruptorales</taxon>
        <taxon>Caldicellulosiruptoraceae</taxon>
        <taxon>Anaerocellum</taxon>
    </lineage>
</organism>
<reference evidence="3 4" key="1">
    <citation type="submission" date="2023-12" db="EMBL/GenBank/DDBJ databases">
        <authorList>
            <person name="Manesh M.J.H."/>
            <person name="Bing R.G."/>
            <person name="Willard D.J."/>
            <person name="Kelly R.M."/>
        </authorList>
    </citation>
    <scope>NUCLEOTIDE SEQUENCE [LARGE SCALE GENOMIC DNA]</scope>
    <source>
        <strain evidence="3 4">DSM 8977</strain>
    </source>
</reference>
<dbReference type="SUPFAM" id="SSF54001">
    <property type="entry name" value="Cysteine proteinases"/>
    <property type="match status" value="1"/>
</dbReference>
<dbReference type="InterPro" id="IPR038765">
    <property type="entry name" value="Papain-like_cys_pep_sf"/>
</dbReference>
<gene>
    <name evidence="3" type="ORF">SOJ16_002004</name>
</gene>
<sequence length="470" mass="54371">MRKRIMLLFFLLLFVCQTAIPVFAFDVQFGDTFLNGDDFPEITWVVEHGWMDLKNNRFMTYEYVRKDEFAMILAKVAGRDKNIKIPTKPSFVDVPKTNKYFAYIEAMRDYLPYEQTAKGFRKYNPTMYITKEQAVASVIKALGYKTDLLRKYTKSQLNKLIADSSSVSKEYIPFVAMAVENGLVNVTRVIVKKQTQYYFYPKTYVDRGWLAYLLYMITIPAIENKYELFDYALKTLTTGSKRIDFRYSKLSEKDINGTMEKVDILIYGSRWGLTFGGGRGFESSNGYKAYSMYYGYTGDEEEKQKELEEKIQKILQQTIFPGMTDEEKIKAIHDYIVKNARYDIENYNNGSIPADSYRAYGVLVKGTGVCQGYAEAFNILAQMAGIPSIIISGEATNTMSSGPHAWNMIKVNNEVRYVDVTWDDPVPDGGPNYVRYDYFLLTEEQIAKDHTWDKNKFSPELLDLLQKYMK</sequence>
<feature type="signal peptide" evidence="1">
    <location>
        <begin position="1"/>
        <end position="24"/>
    </location>
</feature>
<evidence type="ECO:0000259" key="2">
    <source>
        <dbReference type="PROSITE" id="PS51272"/>
    </source>
</evidence>
<dbReference type="Proteomes" id="UP001322744">
    <property type="component" value="Chromosome"/>
</dbReference>
<dbReference type="EMBL" id="CP139957">
    <property type="protein sequence ID" value="WPX08140.1"/>
    <property type="molecule type" value="Genomic_DNA"/>
</dbReference>